<dbReference type="GO" id="GO:0005524">
    <property type="term" value="F:ATP binding"/>
    <property type="evidence" value="ECO:0007669"/>
    <property type="project" value="UniProtKB-KW"/>
</dbReference>
<name>A0A150QDR3_SORCE</name>
<dbReference type="Pfam" id="PF00069">
    <property type="entry name" value="Pkinase"/>
    <property type="match status" value="1"/>
</dbReference>
<gene>
    <name evidence="8" type="ORF">BE15_24485</name>
</gene>
<accession>A0A150QDR3</accession>
<evidence type="ECO:0000256" key="1">
    <source>
        <dbReference type="ARBA" id="ARBA00022679"/>
    </source>
</evidence>
<proteinExistence type="predicted"/>
<dbReference type="RefSeq" id="WP_061610757.1">
    <property type="nucleotide sequence ID" value="NZ_JEMA01000778.1"/>
</dbReference>
<evidence type="ECO:0000256" key="3">
    <source>
        <dbReference type="ARBA" id="ARBA00022777"/>
    </source>
</evidence>
<dbReference type="InterPro" id="IPR000719">
    <property type="entry name" value="Prot_kinase_dom"/>
</dbReference>
<keyword evidence="1" id="KW-0808">Transferase</keyword>
<protein>
    <recommendedName>
        <fullName evidence="7">Protein kinase domain-containing protein</fullName>
    </recommendedName>
</protein>
<keyword evidence="4" id="KW-0067">ATP-binding</keyword>
<feature type="region of interest" description="Disordered" evidence="5">
    <location>
        <begin position="315"/>
        <end position="402"/>
    </location>
</feature>
<dbReference type="Gene3D" id="1.10.510.10">
    <property type="entry name" value="Transferase(Phosphotransferase) domain 1"/>
    <property type="match status" value="1"/>
</dbReference>
<keyword evidence="6" id="KW-0472">Membrane</keyword>
<dbReference type="PANTHER" id="PTHR43289">
    <property type="entry name" value="MITOGEN-ACTIVATED PROTEIN KINASE KINASE KINASE 20-RELATED"/>
    <property type="match status" value="1"/>
</dbReference>
<feature type="transmembrane region" description="Helical" evidence="6">
    <location>
        <begin position="407"/>
        <end position="430"/>
    </location>
</feature>
<evidence type="ECO:0000259" key="7">
    <source>
        <dbReference type="PROSITE" id="PS50011"/>
    </source>
</evidence>
<evidence type="ECO:0000256" key="6">
    <source>
        <dbReference type="SAM" id="Phobius"/>
    </source>
</evidence>
<evidence type="ECO:0000313" key="9">
    <source>
        <dbReference type="Proteomes" id="UP000075260"/>
    </source>
</evidence>
<dbReference type="PROSITE" id="PS50011">
    <property type="entry name" value="PROTEIN_KINASE_DOM"/>
    <property type="match status" value="1"/>
</dbReference>
<feature type="region of interest" description="Disordered" evidence="5">
    <location>
        <begin position="434"/>
        <end position="462"/>
    </location>
</feature>
<evidence type="ECO:0000256" key="2">
    <source>
        <dbReference type="ARBA" id="ARBA00022741"/>
    </source>
</evidence>
<keyword evidence="2" id="KW-0547">Nucleotide-binding</keyword>
<organism evidence="8 9">
    <name type="scientific">Sorangium cellulosum</name>
    <name type="common">Polyangium cellulosum</name>
    <dbReference type="NCBI Taxonomy" id="56"/>
    <lineage>
        <taxon>Bacteria</taxon>
        <taxon>Pseudomonadati</taxon>
        <taxon>Myxococcota</taxon>
        <taxon>Polyangia</taxon>
        <taxon>Polyangiales</taxon>
        <taxon>Polyangiaceae</taxon>
        <taxon>Sorangium</taxon>
    </lineage>
</organism>
<dbReference type="Proteomes" id="UP000075260">
    <property type="component" value="Unassembled WGS sequence"/>
</dbReference>
<keyword evidence="3" id="KW-0418">Kinase</keyword>
<keyword evidence="6" id="KW-1133">Transmembrane helix</keyword>
<dbReference type="SMART" id="SM00220">
    <property type="entry name" value="S_TKc"/>
    <property type="match status" value="1"/>
</dbReference>
<evidence type="ECO:0000256" key="5">
    <source>
        <dbReference type="SAM" id="MobiDB-lite"/>
    </source>
</evidence>
<feature type="compositionally biased region" description="Pro residues" evidence="5">
    <location>
        <begin position="334"/>
        <end position="353"/>
    </location>
</feature>
<feature type="compositionally biased region" description="Pro residues" evidence="5">
    <location>
        <begin position="450"/>
        <end position="462"/>
    </location>
</feature>
<dbReference type="GO" id="GO:0004674">
    <property type="term" value="F:protein serine/threonine kinase activity"/>
    <property type="evidence" value="ECO:0007669"/>
    <property type="project" value="TreeGrafter"/>
</dbReference>
<comment type="caution">
    <text evidence="8">The sequence shown here is derived from an EMBL/GenBank/DDBJ whole genome shotgun (WGS) entry which is preliminary data.</text>
</comment>
<feature type="non-terminal residue" evidence="8">
    <location>
        <position position="462"/>
    </location>
</feature>
<dbReference type="AlphaFoldDB" id="A0A150QDR3"/>
<feature type="compositionally biased region" description="Low complexity" evidence="5">
    <location>
        <begin position="383"/>
        <end position="395"/>
    </location>
</feature>
<keyword evidence="6" id="KW-0812">Transmembrane</keyword>
<sequence>MTAPNLAPGSVIAGRFSVRALLGYGGATATFRAATAQARDVALKLYAPAIGQRPDAMQHLQRYVAETNRLPQEFAAHILEAGYDQATAAPFTVTDMIHVPSLAELARRRPMGFEEVGSMLRSLAAVLDAAHAREVPHHGLKPTNLFIDPGAPGNVKVTDFGPSVARSLLPTPDGYVQSAPWLAPEQVQPGVPAGAAADIFSAALVAFFALTGRSYWRSCQGQVDVPGWQRELMGPRLAASARAAELGVPLSPALDAAFARALAHDPRERFRSASELAAMLSGFSAAAIEVGSTLALSPSASEAVVPAPPPHAVPAVGAPAPLPPGDATQLAPSPFAPFSPAAPPPHAPSPPLGPALQPSASPHPTLPDVTITEAPLPPPESPMAPARAAGTALTAVSHSPRSPWGKAASLAVGIAAVLLVGGTAAAWYVLDRKDQAQPSPSASTSASVVPPVPSAVPAPPEP</sequence>
<dbReference type="SUPFAM" id="SSF56112">
    <property type="entry name" value="Protein kinase-like (PK-like)"/>
    <property type="match status" value="1"/>
</dbReference>
<dbReference type="PANTHER" id="PTHR43289:SF6">
    <property type="entry name" value="SERINE_THREONINE-PROTEIN KINASE NEKL-3"/>
    <property type="match status" value="1"/>
</dbReference>
<dbReference type="InterPro" id="IPR011009">
    <property type="entry name" value="Kinase-like_dom_sf"/>
</dbReference>
<dbReference type="EMBL" id="JEMA01000778">
    <property type="protein sequence ID" value="KYF66053.1"/>
    <property type="molecule type" value="Genomic_DNA"/>
</dbReference>
<feature type="compositionally biased region" description="Low complexity" evidence="5">
    <location>
        <begin position="438"/>
        <end position="449"/>
    </location>
</feature>
<evidence type="ECO:0000313" key="8">
    <source>
        <dbReference type="EMBL" id="KYF66053.1"/>
    </source>
</evidence>
<feature type="domain" description="Protein kinase" evidence="7">
    <location>
        <begin position="16"/>
        <end position="283"/>
    </location>
</feature>
<evidence type="ECO:0000256" key="4">
    <source>
        <dbReference type="ARBA" id="ARBA00022840"/>
    </source>
</evidence>
<dbReference type="Gene3D" id="3.30.200.20">
    <property type="entry name" value="Phosphorylase Kinase, domain 1"/>
    <property type="match status" value="1"/>
</dbReference>
<reference evidence="8 9" key="1">
    <citation type="submission" date="2014-02" db="EMBL/GenBank/DDBJ databases">
        <title>The small core and large imbalanced accessory genome model reveals a collaborative survival strategy of Sorangium cellulosum strains in nature.</title>
        <authorList>
            <person name="Han K."/>
            <person name="Peng R."/>
            <person name="Blom J."/>
            <person name="Li Y.-Z."/>
        </authorList>
    </citation>
    <scope>NUCLEOTIDE SEQUENCE [LARGE SCALE GENOMIC DNA]</scope>
    <source>
        <strain evidence="8 9">So0008-312</strain>
    </source>
</reference>